<accession>A0A1V9H9Q3</accession>
<reference evidence="1 2" key="1">
    <citation type="journal article" date="2016" name="Plant Pathol.">
        <title>Genetic characterization of strains named as Xanthomonas axonopodis pv. dieffenbachiae leads to a taxonomic revision of the X. axonopodis species complex.</title>
        <authorList>
            <person name="Constantin E.C."/>
            <person name="Cleenwerck I."/>
            <person name="Maes M."/>
            <person name="Baeyen S."/>
            <person name="Van Malderghem C."/>
            <person name="De Vos P."/>
            <person name="Cottyn B."/>
        </authorList>
    </citation>
    <scope>NUCLEOTIDE SEQUENCE [LARGE SCALE GENOMIC DNA]</scope>
    <source>
        <strain evidence="2">LMG9055</strain>
    </source>
</reference>
<comment type="caution">
    <text evidence="1">The sequence shown here is derived from an EMBL/GenBank/DDBJ whole genome shotgun (WGS) entry which is preliminary data.</text>
</comment>
<gene>
    <name evidence="1" type="ORF">IA54_005280</name>
</gene>
<reference evidence="1 2" key="2">
    <citation type="journal article" date="2017" name="Plant Pathol.">
        <title>Pathogenicity and virulence gene content of Xanthomonas strains infecting Araceae, formerly known as Xanthomonas axonopodis pv. dieffenbachiae.</title>
        <authorList>
            <person name="Constantin E.C."/>
            <person name="Haegeman A."/>
            <person name="Van Vaerenbergh J."/>
            <person name="Baeyen S."/>
            <person name="Van Malderghem C."/>
            <person name="Maes M."/>
            <person name="Cottyn B."/>
        </authorList>
    </citation>
    <scope>NUCLEOTIDE SEQUENCE [LARGE SCALE GENOMIC DNA]</scope>
    <source>
        <strain evidence="2">LMG9055</strain>
    </source>
</reference>
<dbReference type="EMBL" id="JPUO02000156">
    <property type="protein sequence ID" value="OQP79586.1"/>
    <property type="molecule type" value="Genomic_DNA"/>
</dbReference>
<organism evidence="1 2">
    <name type="scientific">Xanthomonas phaseoli pv. syngonii LMG 9055</name>
    <dbReference type="NCBI Taxonomy" id="1437878"/>
    <lineage>
        <taxon>Bacteria</taxon>
        <taxon>Pseudomonadati</taxon>
        <taxon>Pseudomonadota</taxon>
        <taxon>Gammaproteobacteria</taxon>
        <taxon>Lysobacterales</taxon>
        <taxon>Lysobacteraceae</taxon>
        <taxon>Xanthomonas</taxon>
    </lineage>
</organism>
<proteinExistence type="predicted"/>
<evidence type="ECO:0000313" key="2">
    <source>
        <dbReference type="Proteomes" id="UP000050343"/>
    </source>
</evidence>
<name>A0A1V9H9Q3_9XANT</name>
<sequence>MHAALQRKCPLNSPRAAMRMHAATAVWWPRYSFRFYGTPTRAFICRPAVVALHTLALHALAGARCNAGDGVSLILQKNNAPRVTRSAPLLCRRRPAWCTMTQLIEPSAGKALAHHARRNVSASATTCVDVR</sequence>
<dbReference type="AlphaFoldDB" id="A0A1V9H9Q3"/>
<dbReference type="Proteomes" id="UP000050343">
    <property type="component" value="Unassembled WGS sequence"/>
</dbReference>
<evidence type="ECO:0000313" key="1">
    <source>
        <dbReference type="EMBL" id="OQP79586.1"/>
    </source>
</evidence>
<protein>
    <submittedName>
        <fullName evidence="1">Uncharacterized protein</fullName>
    </submittedName>
</protein>